<dbReference type="Proteomes" id="UP000217199">
    <property type="component" value="Unassembled WGS sequence"/>
</dbReference>
<protein>
    <submittedName>
        <fullName evidence="1">Uncharacterized protein</fullName>
    </submittedName>
</protein>
<sequence>MLIIIITLGLLIGALVFVVYSVGSFTPVIDGPIGCLPGFTFFGRTFVRIPYATQYDHETQITKDFITGCVST</sequence>
<proteinExistence type="predicted"/>
<dbReference type="AlphaFoldDB" id="A0A286UI59"/>
<comment type="caution">
    <text evidence="1">The sequence shown here is derived from an EMBL/GenBank/DDBJ whole genome shotgun (WGS) entry which is preliminary data.</text>
</comment>
<keyword evidence="2" id="KW-1185">Reference proteome</keyword>
<name>A0A286UI59_9AGAM</name>
<organism evidence="1 2">
    <name type="scientific">Pyrrhoderma noxium</name>
    <dbReference type="NCBI Taxonomy" id="2282107"/>
    <lineage>
        <taxon>Eukaryota</taxon>
        <taxon>Fungi</taxon>
        <taxon>Dikarya</taxon>
        <taxon>Basidiomycota</taxon>
        <taxon>Agaricomycotina</taxon>
        <taxon>Agaricomycetes</taxon>
        <taxon>Hymenochaetales</taxon>
        <taxon>Hymenochaetaceae</taxon>
        <taxon>Pyrrhoderma</taxon>
    </lineage>
</organism>
<reference evidence="1 2" key="1">
    <citation type="journal article" date="2017" name="Mol. Ecol.">
        <title>Comparative and population genomic landscape of Phellinus noxius: A hypervariable fungus causing root rot in trees.</title>
        <authorList>
            <person name="Chung C.L."/>
            <person name="Lee T.J."/>
            <person name="Akiba M."/>
            <person name="Lee H.H."/>
            <person name="Kuo T.H."/>
            <person name="Liu D."/>
            <person name="Ke H.M."/>
            <person name="Yokoi T."/>
            <person name="Roa M.B."/>
            <person name="Lu M.J."/>
            <person name="Chang Y.Y."/>
            <person name="Ann P.J."/>
            <person name="Tsai J.N."/>
            <person name="Chen C.Y."/>
            <person name="Tzean S.S."/>
            <person name="Ota Y."/>
            <person name="Hattori T."/>
            <person name="Sahashi N."/>
            <person name="Liou R.F."/>
            <person name="Kikuchi T."/>
            <person name="Tsai I.J."/>
        </authorList>
    </citation>
    <scope>NUCLEOTIDE SEQUENCE [LARGE SCALE GENOMIC DNA]</scope>
    <source>
        <strain evidence="1 2">FFPRI411160</strain>
    </source>
</reference>
<dbReference type="EMBL" id="NBII01000004">
    <property type="protein sequence ID" value="PAV19291.1"/>
    <property type="molecule type" value="Genomic_DNA"/>
</dbReference>
<evidence type="ECO:0000313" key="1">
    <source>
        <dbReference type="EMBL" id="PAV19291.1"/>
    </source>
</evidence>
<dbReference type="InParanoid" id="A0A286UI59"/>
<evidence type="ECO:0000313" key="2">
    <source>
        <dbReference type="Proteomes" id="UP000217199"/>
    </source>
</evidence>
<accession>A0A286UI59</accession>
<gene>
    <name evidence="1" type="ORF">PNOK_0422400</name>
</gene>